<feature type="transmembrane region" description="Helical" evidence="7">
    <location>
        <begin position="116"/>
        <end position="136"/>
    </location>
</feature>
<keyword evidence="3" id="KW-0479">Metal-binding</keyword>
<feature type="transmembrane region" description="Helical" evidence="7">
    <location>
        <begin position="148"/>
        <end position="167"/>
    </location>
</feature>
<dbReference type="AlphaFoldDB" id="A0A9C9EKC4"/>
<evidence type="ECO:0000256" key="3">
    <source>
        <dbReference type="ARBA" id="ARBA00022723"/>
    </source>
</evidence>
<dbReference type="InterPro" id="IPR017900">
    <property type="entry name" value="4Fe4S_Fe_S_CS"/>
</dbReference>
<dbReference type="InterPro" id="IPR017896">
    <property type="entry name" value="4Fe4S_Fe-S-bd"/>
</dbReference>
<feature type="domain" description="4Fe-4S ferredoxin-type" evidence="8">
    <location>
        <begin position="211"/>
        <end position="241"/>
    </location>
</feature>
<feature type="transmembrane region" description="Helical" evidence="7">
    <location>
        <begin position="173"/>
        <end position="190"/>
    </location>
</feature>
<dbReference type="Pfam" id="PF12838">
    <property type="entry name" value="Fer4_7"/>
    <property type="match status" value="1"/>
</dbReference>
<keyword evidence="1" id="KW-0813">Transport</keyword>
<dbReference type="PANTHER" id="PTHR30176">
    <property type="entry name" value="FERREDOXIN-TYPE PROTEIN NAPH"/>
    <property type="match status" value="1"/>
</dbReference>
<feature type="domain" description="4Fe-4S ferredoxin-type" evidence="8">
    <location>
        <begin position="392"/>
        <end position="428"/>
    </location>
</feature>
<dbReference type="GO" id="GO:0005886">
    <property type="term" value="C:plasma membrane"/>
    <property type="evidence" value="ECO:0007669"/>
    <property type="project" value="TreeGrafter"/>
</dbReference>
<dbReference type="InterPro" id="IPR051684">
    <property type="entry name" value="Electron_Trans/Redox"/>
</dbReference>
<proteinExistence type="predicted"/>
<comment type="caution">
    <text evidence="9">The sequence shown here is derived from an EMBL/GenBank/DDBJ whole genome shotgun (WGS) entry which is preliminary data.</text>
</comment>
<evidence type="ECO:0000256" key="7">
    <source>
        <dbReference type="SAM" id="Phobius"/>
    </source>
</evidence>
<evidence type="ECO:0000259" key="8">
    <source>
        <dbReference type="PROSITE" id="PS51379"/>
    </source>
</evidence>
<dbReference type="PROSITE" id="PS51379">
    <property type="entry name" value="4FE4S_FER_2"/>
    <property type="match status" value="6"/>
</dbReference>
<dbReference type="SUPFAM" id="SSF54862">
    <property type="entry name" value="4Fe-4S ferredoxins"/>
    <property type="match status" value="2"/>
</dbReference>
<feature type="transmembrane region" description="Helical" evidence="7">
    <location>
        <begin position="12"/>
        <end position="30"/>
    </location>
</feature>
<dbReference type="GO" id="GO:0051539">
    <property type="term" value="F:4 iron, 4 sulfur cluster binding"/>
    <property type="evidence" value="ECO:0007669"/>
    <property type="project" value="UniProtKB-KW"/>
</dbReference>
<evidence type="ECO:0000313" key="9">
    <source>
        <dbReference type="EMBL" id="HEC77624.1"/>
    </source>
</evidence>
<feature type="domain" description="4Fe-4S ferredoxin-type" evidence="8">
    <location>
        <begin position="242"/>
        <end position="268"/>
    </location>
</feature>
<keyword evidence="7" id="KW-1133">Transmembrane helix</keyword>
<evidence type="ECO:0000256" key="1">
    <source>
        <dbReference type="ARBA" id="ARBA00022448"/>
    </source>
</evidence>
<dbReference type="CDD" id="cd16373">
    <property type="entry name" value="DMSOR_beta_like"/>
    <property type="match status" value="1"/>
</dbReference>
<organism evidence="9 10">
    <name type="scientific">candidate division WOR-3 bacterium</name>
    <dbReference type="NCBI Taxonomy" id="2052148"/>
    <lineage>
        <taxon>Bacteria</taxon>
        <taxon>Bacteria division WOR-3</taxon>
    </lineage>
</organism>
<keyword evidence="7" id="KW-0472">Membrane</keyword>
<sequence length="502" mass="56656">MAAEKPKKRHRYIRWLIQILFLGLFIYLFIQTTYSTAGRIQTLFFRFDPLIFIILSIAYRAVLTAGLLSIIMILGSFVFGRFFCGFICPLGTMIDICDLTIKKRISLHLRLKNTKFLLLIFLFISALLGGSFVHFFDPLVILERSFTLIIHPVATYLLGLFTMTANYQYTETFIVLAIFLIILGTGFIEPRFWCRNLCPLGALFGVISKFSVFKFSFPEKCRACNICERICPTNAIKSELKKIDSAECIDCLRCLYECPDNAIKYKVDFRTTPFDIKKRTLLVSLGAGIVAVPLTRSLLHKKLNGRLIRPPGSLPEKDFLNLCLHCGKCMKVCPTNGLQPCILEAGINGIWTPKLVPRIGGCEKNCNMCGSVCPTGAIRRLSSEEKTFVKIGTAVIDKNRCIAWEQDKVCLICDEACPYNAISSLNETIHNKTLLRPFVDERLCTGCGLCESRCPIEGPAAIRVFSIGEERKRSGTYITEEKIRLRACQEKKEDIPSGFITE</sequence>
<dbReference type="Proteomes" id="UP000885826">
    <property type="component" value="Unassembled WGS sequence"/>
</dbReference>
<accession>A0A9C9EKC4</accession>
<dbReference type="Gene3D" id="3.30.70.20">
    <property type="match status" value="3"/>
</dbReference>
<evidence type="ECO:0000256" key="6">
    <source>
        <dbReference type="ARBA" id="ARBA00023014"/>
    </source>
</evidence>
<feature type="domain" description="4Fe-4S ferredoxin-type" evidence="8">
    <location>
        <begin position="435"/>
        <end position="464"/>
    </location>
</feature>
<name>A0A9C9EKC4_UNCW3</name>
<feature type="domain" description="4Fe-4S ferredoxin-type" evidence="8">
    <location>
        <begin position="351"/>
        <end position="384"/>
    </location>
</feature>
<dbReference type="Pfam" id="PF13187">
    <property type="entry name" value="Fer4_9"/>
    <property type="match status" value="1"/>
</dbReference>
<evidence type="ECO:0000256" key="5">
    <source>
        <dbReference type="ARBA" id="ARBA00023004"/>
    </source>
</evidence>
<keyword evidence="5" id="KW-0408">Iron</keyword>
<protein>
    <submittedName>
        <fullName evidence="9">4Fe-4S dicluster domain-containing protein</fullName>
    </submittedName>
</protein>
<dbReference type="GO" id="GO:0046872">
    <property type="term" value="F:metal ion binding"/>
    <property type="evidence" value="ECO:0007669"/>
    <property type="project" value="UniProtKB-KW"/>
</dbReference>
<keyword evidence="2" id="KW-0004">4Fe-4S</keyword>
<feature type="transmembrane region" description="Helical" evidence="7">
    <location>
        <begin position="50"/>
        <end position="71"/>
    </location>
</feature>
<keyword evidence="4" id="KW-0249">Electron transport</keyword>
<keyword evidence="6" id="KW-0411">Iron-sulfur</keyword>
<evidence type="ECO:0000313" key="10">
    <source>
        <dbReference type="Proteomes" id="UP000885826"/>
    </source>
</evidence>
<dbReference type="EMBL" id="DRIG01000008">
    <property type="protein sequence ID" value="HEC77624.1"/>
    <property type="molecule type" value="Genomic_DNA"/>
</dbReference>
<dbReference type="PROSITE" id="PS00198">
    <property type="entry name" value="4FE4S_FER_1"/>
    <property type="match status" value="3"/>
</dbReference>
<keyword evidence="7" id="KW-0812">Transmembrane</keyword>
<dbReference type="PANTHER" id="PTHR30176:SF3">
    <property type="entry name" value="FERREDOXIN-TYPE PROTEIN NAPH"/>
    <property type="match status" value="1"/>
</dbReference>
<evidence type="ECO:0000256" key="2">
    <source>
        <dbReference type="ARBA" id="ARBA00022485"/>
    </source>
</evidence>
<feature type="domain" description="4Fe-4S ferredoxin-type" evidence="8">
    <location>
        <begin position="313"/>
        <end position="343"/>
    </location>
</feature>
<reference evidence="9" key="1">
    <citation type="journal article" date="2020" name="mSystems">
        <title>Genome- and Community-Level Interaction Insights into Carbon Utilization and Element Cycling Functions of Hydrothermarchaeota in Hydrothermal Sediment.</title>
        <authorList>
            <person name="Zhou Z."/>
            <person name="Liu Y."/>
            <person name="Xu W."/>
            <person name="Pan J."/>
            <person name="Luo Z.H."/>
            <person name="Li M."/>
        </authorList>
    </citation>
    <scope>NUCLEOTIDE SEQUENCE</scope>
    <source>
        <strain evidence="9">HyVt-388</strain>
    </source>
</reference>
<gene>
    <name evidence="9" type="ORF">ENI34_00595</name>
</gene>
<dbReference type="Pfam" id="PF12801">
    <property type="entry name" value="Fer4_5"/>
    <property type="match status" value="3"/>
</dbReference>
<evidence type="ECO:0000256" key="4">
    <source>
        <dbReference type="ARBA" id="ARBA00022982"/>
    </source>
</evidence>